<dbReference type="Gene3D" id="3.40.50.2300">
    <property type="match status" value="2"/>
</dbReference>
<evidence type="ECO:0000256" key="11">
    <source>
        <dbReference type="ARBA" id="ARBA00023136"/>
    </source>
</evidence>
<keyword evidence="7" id="KW-0547">Nucleotide-binding</keyword>
<keyword evidence="5 14" id="KW-0597">Phosphoprotein</keyword>
<keyword evidence="8" id="KW-0418">Kinase</keyword>
<evidence type="ECO:0000256" key="8">
    <source>
        <dbReference type="ARBA" id="ARBA00022777"/>
    </source>
</evidence>
<dbReference type="FunFam" id="3.40.50.2300:FF:000146">
    <property type="entry name" value="Putative two-component response regulator SSK1p"/>
    <property type="match status" value="1"/>
</dbReference>
<dbReference type="EMBL" id="JADEWZ010000008">
    <property type="protein sequence ID" value="MBE9115676.1"/>
    <property type="molecule type" value="Genomic_DNA"/>
</dbReference>
<reference evidence="20" key="1">
    <citation type="submission" date="2020-10" db="EMBL/GenBank/DDBJ databases">
        <authorList>
            <person name="Castelo-Branco R."/>
            <person name="Eusebio N."/>
            <person name="Adriana R."/>
            <person name="Vieira A."/>
            <person name="Brugerolle De Fraissinette N."/>
            <person name="Rezende De Castro R."/>
            <person name="Schneider M.P."/>
            <person name="Vasconcelos V."/>
            <person name="Leao P.N."/>
        </authorList>
    </citation>
    <scope>NUCLEOTIDE SEQUENCE</scope>
    <source>
        <strain evidence="20">LEGE 07157</strain>
    </source>
</reference>
<dbReference type="InterPro" id="IPR004358">
    <property type="entry name" value="Sig_transdc_His_kin-like_C"/>
</dbReference>
<dbReference type="InterPro" id="IPR036097">
    <property type="entry name" value="HisK_dim/P_sf"/>
</dbReference>
<dbReference type="EC" id="2.7.13.3" evidence="4"/>
<dbReference type="SUPFAM" id="SSF52172">
    <property type="entry name" value="CheY-like"/>
    <property type="match status" value="2"/>
</dbReference>
<organism evidence="20 21">
    <name type="scientific">Lusitaniella coriacea LEGE 07157</name>
    <dbReference type="NCBI Taxonomy" id="945747"/>
    <lineage>
        <taxon>Bacteria</taxon>
        <taxon>Bacillati</taxon>
        <taxon>Cyanobacteriota</taxon>
        <taxon>Cyanophyceae</taxon>
        <taxon>Spirulinales</taxon>
        <taxon>Lusitaniellaceae</taxon>
        <taxon>Lusitaniella</taxon>
    </lineage>
</organism>
<dbReference type="SUPFAM" id="SSF55785">
    <property type="entry name" value="PYP-like sensor domain (PAS domain)"/>
    <property type="match status" value="1"/>
</dbReference>
<dbReference type="Pfam" id="PF02518">
    <property type="entry name" value="HATPase_c"/>
    <property type="match status" value="1"/>
</dbReference>
<evidence type="ECO:0000256" key="15">
    <source>
        <dbReference type="SAM" id="Coils"/>
    </source>
</evidence>
<evidence type="ECO:0000259" key="18">
    <source>
        <dbReference type="PROSITE" id="PS50112"/>
    </source>
</evidence>
<evidence type="ECO:0000259" key="17">
    <source>
        <dbReference type="PROSITE" id="PS50110"/>
    </source>
</evidence>
<evidence type="ECO:0000313" key="21">
    <source>
        <dbReference type="Proteomes" id="UP000654482"/>
    </source>
</evidence>
<dbReference type="SMART" id="SM00448">
    <property type="entry name" value="REC"/>
    <property type="match status" value="2"/>
</dbReference>
<dbReference type="InterPro" id="IPR001789">
    <property type="entry name" value="Sig_transdc_resp-reg_receiver"/>
</dbReference>
<feature type="modified residue" description="4-aspartylphosphate" evidence="14">
    <location>
        <position position="57"/>
    </location>
</feature>
<dbReference type="Pfam" id="PF00512">
    <property type="entry name" value="HisKA"/>
    <property type="match status" value="1"/>
</dbReference>
<dbReference type="GO" id="GO:0016020">
    <property type="term" value="C:membrane"/>
    <property type="evidence" value="ECO:0007669"/>
    <property type="project" value="UniProtKB-SubCell"/>
</dbReference>
<evidence type="ECO:0000256" key="10">
    <source>
        <dbReference type="ARBA" id="ARBA00023012"/>
    </source>
</evidence>
<dbReference type="SMART" id="SM00388">
    <property type="entry name" value="HisKA"/>
    <property type="match status" value="1"/>
</dbReference>
<evidence type="ECO:0000256" key="6">
    <source>
        <dbReference type="ARBA" id="ARBA00022679"/>
    </source>
</evidence>
<feature type="coiled-coil region" evidence="15">
    <location>
        <begin position="282"/>
        <end position="309"/>
    </location>
</feature>
<dbReference type="PROSITE" id="PS50109">
    <property type="entry name" value="HIS_KIN"/>
    <property type="match status" value="1"/>
</dbReference>
<evidence type="ECO:0000256" key="3">
    <source>
        <dbReference type="ARBA" id="ARBA00006402"/>
    </source>
</evidence>
<comment type="caution">
    <text evidence="20">The sequence shown here is derived from an EMBL/GenBank/DDBJ whole genome shotgun (WGS) entry which is preliminary data.</text>
</comment>
<dbReference type="NCBIfam" id="TIGR00229">
    <property type="entry name" value="sensory_box"/>
    <property type="match status" value="1"/>
</dbReference>
<feature type="domain" description="Response regulatory" evidence="17">
    <location>
        <begin position="558"/>
        <end position="677"/>
    </location>
</feature>
<dbReference type="Gene3D" id="1.10.287.130">
    <property type="match status" value="1"/>
</dbReference>
<keyword evidence="10" id="KW-0902">Two-component regulatory system</keyword>
<name>A0A8J7DWI4_9CYAN</name>
<comment type="catalytic activity">
    <reaction evidence="1">
        <text>ATP + protein L-histidine = ADP + protein N-phospho-L-histidine.</text>
        <dbReference type="EC" id="2.7.13.3"/>
    </reaction>
</comment>
<comment type="subcellular location">
    <subcellularLocation>
        <location evidence="2">Membrane</location>
    </subcellularLocation>
</comment>
<dbReference type="Proteomes" id="UP000654482">
    <property type="component" value="Unassembled WGS sequence"/>
</dbReference>
<keyword evidence="11" id="KW-0472">Membrane</keyword>
<evidence type="ECO:0000256" key="4">
    <source>
        <dbReference type="ARBA" id="ARBA00012438"/>
    </source>
</evidence>
<dbReference type="InterPro" id="IPR003661">
    <property type="entry name" value="HisK_dim/P_dom"/>
</dbReference>
<dbReference type="CDD" id="cd16922">
    <property type="entry name" value="HATPase_EvgS-ArcB-TorS-like"/>
    <property type="match status" value="1"/>
</dbReference>
<dbReference type="AlphaFoldDB" id="A0A8J7DWI4"/>
<keyword evidence="15" id="KW-0175">Coiled coil</keyword>
<dbReference type="PROSITE" id="PS50112">
    <property type="entry name" value="PAS"/>
    <property type="match status" value="1"/>
</dbReference>
<evidence type="ECO:0000313" key="20">
    <source>
        <dbReference type="EMBL" id="MBE9115676.1"/>
    </source>
</evidence>
<evidence type="ECO:0000256" key="14">
    <source>
        <dbReference type="PROSITE-ProRule" id="PRU00169"/>
    </source>
</evidence>
<dbReference type="CDD" id="cd00130">
    <property type="entry name" value="PAS"/>
    <property type="match status" value="1"/>
</dbReference>
<accession>A0A8J7DWI4</accession>
<dbReference type="PANTHER" id="PTHR45339:SF1">
    <property type="entry name" value="HYBRID SIGNAL TRANSDUCTION HISTIDINE KINASE J"/>
    <property type="match status" value="1"/>
</dbReference>
<dbReference type="InterPro" id="IPR000700">
    <property type="entry name" value="PAS-assoc_C"/>
</dbReference>
<evidence type="ECO:0000256" key="2">
    <source>
        <dbReference type="ARBA" id="ARBA00004370"/>
    </source>
</evidence>
<feature type="domain" description="Histidine kinase" evidence="16">
    <location>
        <begin position="309"/>
        <end position="532"/>
    </location>
</feature>
<dbReference type="Gene3D" id="3.30.450.20">
    <property type="entry name" value="PAS domain"/>
    <property type="match status" value="1"/>
</dbReference>
<dbReference type="PROSITE" id="PS50113">
    <property type="entry name" value="PAC"/>
    <property type="match status" value="1"/>
</dbReference>
<gene>
    <name evidence="20" type="ORF">IQ249_07180</name>
</gene>
<dbReference type="CDD" id="cd00082">
    <property type="entry name" value="HisKA"/>
    <property type="match status" value="1"/>
</dbReference>
<dbReference type="PRINTS" id="PR00344">
    <property type="entry name" value="BCTRLSENSOR"/>
</dbReference>
<evidence type="ECO:0000256" key="12">
    <source>
        <dbReference type="ARBA" id="ARBA00023306"/>
    </source>
</evidence>
<dbReference type="InterPro" id="IPR000014">
    <property type="entry name" value="PAS"/>
</dbReference>
<evidence type="ECO:0000256" key="13">
    <source>
        <dbReference type="ARBA" id="ARBA00074306"/>
    </source>
</evidence>
<dbReference type="SMART" id="SM00091">
    <property type="entry name" value="PAS"/>
    <property type="match status" value="1"/>
</dbReference>
<keyword evidence="6" id="KW-0808">Transferase</keyword>
<dbReference type="GO" id="GO:0000155">
    <property type="term" value="F:phosphorelay sensor kinase activity"/>
    <property type="evidence" value="ECO:0007669"/>
    <property type="project" value="InterPro"/>
</dbReference>
<dbReference type="InterPro" id="IPR003594">
    <property type="entry name" value="HATPase_dom"/>
</dbReference>
<dbReference type="InterPro" id="IPR035965">
    <property type="entry name" value="PAS-like_dom_sf"/>
</dbReference>
<sequence length="776" mass="87860">MTDNAIVKILVVDDQPNNLNFLANLLRPQGYKVQRAISGQLALNAAFASPPDLILLDVMMPQMDGYEVCYQLKSEAITKDIPVIFISVLNEVAEKVKAFKAGAVDYIIKPFQTEEVLARIENQLTIQKLQTQLKARNQQLQAEIKEREKIDAALRSSEQRFRAIFDSMFQFIGLLHPNGQLLAMNQTALNFAGLAESDVVGQPLWDMPWWFEKNDPLEQQAKQQQLKDAIARSAKGEFVRDEIEVFGTNQSKIVLDFSLKPIWDEFGQVVLLIPEGRDISERKRTEKELQRAKEAADAANRAKSEFLANMSHELRTPLNAILGFSQIMTYSDPLTGEQAEHLGIINRSGEYLLTLINDILSMSKIEAGQMTLSEHPFDLYRLLDSLYEMLQLKANGKHLSLKFDRAPDVPQHVCTDESKLRQVAINLLSNAIKFTEKGGVTLRVAIVQNPSPTEKGILSFEVKDTGVGVTADELQAIFKPFFQTKMGRQSLHGTGLGLSISRKFVQMMGGEIVVRSVVSQGSTFSFNIRAEWTAKTAMYPNSNKLRVSGLMPNSSPYRILVVEDVEENRQLLVKFIERLGLEIQEAQNGEEALRIWQTWHPHLIFMDIRMPVMNGYEATRHIRKQEKEGQIEKTKIIALTASAFEENREAAIDLGCDDFIHKPIQETLLFEKLANHLPLNYLYSEESDLDESSQSQHASTLTREDLQVMPMVWLEQLHQAALSIDDRRIYKLLEEIPETQSHLGSALKKLVNNFQLDLVAQLTQPCDERSRLGLES</sequence>
<evidence type="ECO:0000256" key="7">
    <source>
        <dbReference type="ARBA" id="ARBA00022741"/>
    </source>
</evidence>
<dbReference type="SMART" id="SM00387">
    <property type="entry name" value="HATPase_c"/>
    <property type="match status" value="1"/>
</dbReference>
<dbReference type="InterPro" id="IPR011006">
    <property type="entry name" value="CheY-like_superfamily"/>
</dbReference>
<dbReference type="PROSITE" id="PS50110">
    <property type="entry name" value="RESPONSE_REGULATORY"/>
    <property type="match status" value="2"/>
</dbReference>
<evidence type="ECO:0000256" key="1">
    <source>
        <dbReference type="ARBA" id="ARBA00000085"/>
    </source>
</evidence>
<keyword evidence="9" id="KW-0067">ATP-binding</keyword>
<evidence type="ECO:0000259" key="16">
    <source>
        <dbReference type="PROSITE" id="PS50109"/>
    </source>
</evidence>
<dbReference type="RefSeq" id="WP_194028765.1">
    <property type="nucleotide sequence ID" value="NZ_JADEWZ010000008.1"/>
</dbReference>
<dbReference type="SUPFAM" id="SSF47384">
    <property type="entry name" value="Homodimeric domain of signal transducing histidine kinase"/>
    <property type="match status" value="1"/>
</dbReference>
<feature type="domain" description="PAC" evidence="19">
    <location>
        <begin position="239"/>
        <end position="291"/>
    </location>
</feature>
<dbReference type="CDD" id="cd17546">
    <property type="entry name" value="REC_hyHK_CKI1_RcsC-like"/>
    <property type="match status" value="1"/>
</dbReference>
<dbReference type="FunFam" id="3.30.565.10:FF:000010">
    <property type="entry name" value="Sensor histidine kinase RcsC"/>
    <property type="match status" value="1"/>
</dbReference>
<evidence type="ECO:0000256" key="5">
    <source>
        <dbReference type="ARBA" id="ARBA00022553"/>
    </source>
</evidence>
<feature type="modified residue" description="4-aspartylphosphate" evidence="14">
    <location>
        <position position="607"/>
    </location>
</feature>
<dbReference type="InterPro" id="IPR005467">
    <property type="entry name" value="His_kinase_dom"/>
</dbReference>
<evidence type="ECO:0000259" key="19">
    <source>
        <dbReference type="PROSITE" id="PS50113"/>
    </source>
</evidence>
<dbReference type="PANTHER" id="PTHR45339">
    <property type="entry name" value="HYBRID SIGNAL TRANSDUCTION HISTIDINE KINASE J"/>
    <property type="match status" value="1"/>
</dbReference>
<dbReference type="InterPro" id="IPR036890">
    <property type="entry name" value="HATPase_C_sf"/>
</dbReference>
<dbReference type="GO" id="GO:0005524">
    <property type="term" value="F:ATP binding"/>
    <property type="evidence" value="ECO:0007669"/>
    <property type="project" value="UniProtKB-KW"/>
</dbReference>
<evidence type="ECO:0000256" key="9">
    <source>
        <dbReference type="ARBA" id="ARBA00022840"/>
    </source>
</evidence>
<keyword evidence="12" id="KW-0131">Cell cycle</keyword>
<dbReference type="Pfam" id="PF08448">
    <property type="entry name" value="PAS_4"/>
    <property type="match status" value="1"/>
</dbReference>
<protein>
    <recommendedName>
        <fullName evidence="13">Circadian input-output histidine kinase CikA</fullName>
        <ecNumber evidence="4">2.7.13.3</ecNumber>
    </recommendedName>
</protein>
<dbReference type="Pfam" id="PF00072">
    <property type="entry name" value="Response_reg"/>
    <property type="match status" value="2"/>
</dbReference>
<comment type="similarity">
    <text evidence="3">In the N-terminal section; belongs to the phytochrome family.</text>
</comment>
<dbReference type="SUPFAM" id="SSF55874">
    <property type="entry name" value="ATPase domain of HSP90 chaperone/DNA topoisomerase II/histidine kinase"/>
    <property type="match status" value="1"/>
</dbReference>
<proteinExistence type="inferred from homology"/>
<dbReference type="Gene3D" id="3.30.565.10">
    <property type="entry name" value="Histidine kinase-like ATPase, C-terminal domain"/>
    <property type="match status" value="1"/>
</dbReference>
<feature type="domain" description="PAS" evidence="18">
    <location>
        <begin position="157"/>
        <end position="233"/>
    </location>
</feature>
<feature type="domain" description="Response regulatory" evidence="17">
    <location>
        <begin position="8"/>
        <end position="124"/>
    </location>
</feature>
<dbReference type="FunFam" id="1.10.287.130:FF:000038">
    <property type="entry name" value="Sensory transduction histidine kinase"/>
    <property type="match status" value="1"/>
</dbReference>
<keyword evidence="21" id="KW-1185">Reference proteome</keyword>
<dbReference type="InterPro" id="IPR013656">
    <property type="entry name" value="PAS_4"/>
</dbReference>